<name>A0A511SW09_MYXFU</name>
<dbReference type="STRING" id="1334629.MFUL124B02_35250"/>
<evidence type="ECO:0000259" key="2">
    <source>
        <dbReference type="PROSITE" id="PS50110"/>
    </source>
</evidence>
<evidence type="ECO:0000313" key="6">
    <source>
        <dbReference type="Proteomes" id="UP000321514"/>
    </source>
</evidence>
<dbReference type="Gene3D" id="3.40.50.2300">
    <property type="match status" value="1"/>
</dbReference>
<sequence length="137" mass="14952">MRRVLIASPHAASRELLRRVLAVGDESLSISATGDTDDALAAIASSPPALVVVDLRRQDEDHPLFLGLLRKRYPTLPVIALVPGRMRILDGVRERVVDAPGESAESLHQLLESLRTAVRELVAQDLLRVLRTPVGRA</sequence>
<keyword evidence="1" id="KW-0597">Phosphoprotein</keyword>
<feature type="domain" description="Response regulatory" evidence="2">
    <location>
        <begin position="3"/>
        <end position="122"/>
    </location>
</feature>
<dbReference type="Proteomes" id="UP000183760">
    <property type="component" value="Unassembled WGS sequence"/>
</dbReference>
<dbReference type="OrthoDB" id="5382272at2"/>
<evidence type="ECO:0000256" key="1">
    <source>
        <dbReference type="PROSITE-ProRule" id="PRU00169"/>
    </source>
</evidence>
<evidence type="ECO:0000313" key="5">
    <source>
        <dbReference type="Proteomes" id="UP000183760"/>
    </source>
</evidence>
<dbReference type="EMBL" id="BJXR01000014">
    <property type="protein sequence ID" value="GEN06086.1"/>
    <property type="molecule type" value="Genomic_DNA"/>
</dbReference>
<dbReference type="PROSITE" id="PS50110">
    <property type="entry name" value="RESPONSE_REGULATORY"/>
    <property type="match status" value="1"/>
</dbReference>
<proteinExistence type="predicted"/>
<comment type="caution">
    <text evidence="3">The sequence shown here is derived from an EMBL/GenBank/DDBJ whole genome shotgun (WGS) entry which is preliminary data.</text>
</comment>
<organism evidence="3 6">
    <name type="scientific">Myxococcus fulvus</name>
    <dbReference type="NCBI Taxonomy" id="33"/>
    <lineage>
        <taxon>Bacteria</taxon>
        <taxon>Pseudomonadati</taxon>
        <taxon>Myxococcota</taxon>
        <taxon>Myxococcia</taxon>
        <taxon>Myxococcales</taxon>
        <taxon>Cystobacterineae</taxon>
        <taxon>Myxococcaceae</taxon>
        <taxon>Myxococcus</taxon>
    </lineage>
</organism>
<gene>
    <name evidence="3" type="ORF">MFU01_11230</name>
    <name evidence="4" type="ORF">SAMN05443572_102801</name>
</gene>
<dbReference type="EMBL" id="FOIB01000002">
    <property type="protein sequence ID" value="SET58992.1"/>
    <property type="molecule type" value="Genomic_DNA"/>
</dbReference>
<evidence type="ECO:0000313" key="3">
    <source>
        <dbReference type="EMBL" id="GEN06086.1"/>
    </source>
</evidence>
<evidence type="ECO:0000313" key="4">
    <source>
        <dbReference type="EMBL" id="SET58992.1"/>
    </source>
</evidence>
<dbReference type="InterPro" id="IPR001789">
    <property type="entry name" value="Sig_transdc_resp-reg_receiver"/>
</dbReference>
<dbReference type="GO" id="GO:0000160">
    <property type="term" value="P:phosphorelay signal transduction system"/>
    <property type="evidence" value="ECO:0007669"/>
    <property type="project" value="InterPro"/>
</dbReference>
<dbReference type="AlphaFoldDB" id="A0A511SW09"/>
<protein>
    <submittedName>
        <fullName evidence="4">Response regulator receiver domain-containing protein</fullName>
    </submittedName>
</protein>
<accession>A0A511SW09</accession>
<dbReference type="SUPFAM" id="SSF52172">
    <property type="entry name" value="CheY-like"/>
    <property type="match status" value="1"/>
</dbReference>
<reference evidence="4 5" key="1">
    <citation type="submission" date="2016-10" db="EMBL/GenBank/DDBJ databases">
        <authorList>
            <person name="Varghese N."/>
            <person name="Submissions S."/>
        </authorList>
    </citation>
    <scope>NUCLEOTIDE SEQUENCE [LARGE SCALE GENOMIC DNA]</scope>
    <source>
        <strain evidence="4 5">DSM 16525</strain>
    </source>
</reference>
<dbReference type="InterPro" id="IPR011006">
    <property type="entry name" value="CheY-like_superfamily"/>
</dbReference>
<dbReference type="RefSeq" id="WP_046715934.1">
    <property type="nucleotide sequence ID" value="NZ_BJXR01000014.1"/>
</dbReference>
<reference evidence="3 6" key="2">
    <citation type="submission" date="2019-07" db="EMBL/GenBank/DDBJ databases">
        <title>Whole genome shotgun sequence of Myxococcus fulvus NBRC 100333.</title>
        <authorList>
            <person name="Hosoyama A."/>
            <person name="Uohara A."/>
            <person name="Ohji S."/>
            <person name="Ichikawa N."/>
        </authorList>
    </citation>
    <scope>NUCLEOTIDE SEQUENCE [LARGE SCALE GENOMIC DNA]</scope>
    <source>
        <strain evidence="3 6">NBRC 100333</strain>
    </source>
</reference>
<keyword evidence="5" id="KW-1185">Reference proteome</keyword>
<feature type="modified residue" description="4-aspartylphosphate" evidence="1">
    <location>
        <position position="54"/>
    </location>
</feature>
<dbReference type="Proteomes" id="UP000321514">
    <property type="component" value="Unassembled WGS sequence"/>
</dbReference>